<feature type="non-terminal residue" evidence="2">
    <location>
        <position position="182"/>
    </location>
</feature>
<feature type="region of interest" description="Disordered" evidence="1">
    <location>
        <begin position="158"/>
        <end position="182"/>
    </location>
</feature>
<dbReference type="Proteomes" id="UP000410492">
    <property type="component" value="Unassembled WGS sequence"/>
</dbReference>
<feature type="region of interest" description="Disordered" evidence="1">
    <location>
        <begin position="75"/>
        <end position="106"/>
    </location>
</feature>
<protein>
    <submittedName>
        <fullName evidence="2">Uncharacterized protein</fullName>
    </submittedName>
</protein>
<dbReference type="EMBL" id="CAACVG010012524">
    <property type="protein sequence ID" value="VEN60449.1"/>
    <property type="molecule type" value="Genomic_DNA"/>
</dbReference>
<evidence type="ECO:0000313" key="3">
    <source>
        <dbReference type="Proteomes" id="UP000410492"/>
    </source>
</evidence>
<gene>
    <name evidence="2" type="ORF">CALMAC_LOCUS18142</name>
</gene>
<dbReference type="AlphaFoldDB" id="A0A653DKB7"/>
<name>A0A653DKB7_CALMS</name>
<evidence type="ECO:0000313" key="2">
    <source>
        <dbReference type="EMBL" id="VEN60449.1"/>
    </source>
</evidence>
<accession>A0A653DKB7</accession>
<dbReference type="OrthoDB" id="10579017at2759"/>
<sequence>MKNRIGYSTWNKIHMNGITKAFEDCFQECNFILNENGRYTLKKKHKYYGQVQLVMAILNLSKCYRDLELAQEITTKDNGSDRPKEKDKLKKKQPVDVSKLNKNVKQGESSATYSNLSLTNGFTAGTVMNDKDVTVKTAVIEKVEEELAEILQLMPQANGIAGGDAGKKKKKKKNDLNIGQKL</sequence>
<feature type="compositionally biased region" description="Basic and acidic residues" evidence="1">
    <location>
        <begin position="75"/>
        <end position="88"/>
    </location>
</feature>
<reference evidence="2 3" key="1">
    <citation type="submission" date="2019-01" db="EMBL/GenBank/DDBJ databases">
        <authorList>
            <person name="Sayadi A."/>
        </authorList>
    </citation>
    <scope>NUCLEOTIDE SEQUENCE [LARGE SCALE GENOMIC DNA]</scope>
</reference>
<organism evidence="2 3">
    <name type="scientific">Callosobruchus maculatus</name>
    <name type="common">Southern cowpea weevil</name>
    <name type="synonym">Pulse bruchid</name>
    <dbReference type="NCBI Taxonomy" id="64391"/>
    <lineage>
        <taxon>Eukaryota</taxon>
        <taxon>Metazoa</taxon>
        <taxon>Ecdysozoa</taxon>
        <taxon>Arthropoda</taxon>
        <taxon>Hexapoda</taxon>
        <taxon>Insecta</taxon>
        <taxon>Pterygota</taxon>
        <taxon>Neoptera</taxon>
        <taxon>Endopterygota</taxon>
        <taxon>Coleoptera</taxon>
        <taxon>Polyphaga</taxon>
        <taxon>Cucujiformia</taxon>
        <taxon>Chrysomeloidea</taxon>
        <taxon>Chrysomelidae</taxon>
        <taxon>Bruchinae</taxon>
        <taxon>Bruchini</taxon>
        <taxon>Callosobruchus</taxon>
    </lineage>
</organism>
<proteinExistence type="predicted"/>
<evidence type="ECO:0000256" key="1">
    <source>
        <dbReference type="SAM" id="MobiDB-lite"/>
    </source>
</evidence>
<keyword evidence="3" id="KW-1185">Reference proteome</keyword>